<proteinExistence type="predicted"/>
<gene>
    <name evidence="1" type="ORF">Ciccas_014549</name>
</gene>
<evidence type="ECO:0000313" key="1">
    <source>
        <dbReference type="EMBL" id="KAL3306951.1"/>
    </source>
</evidence>
<reference evidence="1 2" key="1">
    <citation type="submission" date="2024-11" db="EMBL/GenBank/DDBJ databases">
        <title>Adaptive evolution of stress response genes in parasites aligns with host niche diversity.</title>
        <authorList>
            <person name="Hahn C."/>
            <person name="Resl P."/>
        </authorList>
    </citation>
    <scope>NUCLEOTIDE SEQUENCE [LARGE SCALE GENOMIC DNA]</scope>
    <source>
        <strain evidence="1">EGGRZ-B1_66</strain>
        <tissue evidence="1">Body</tissue>
    </source>
</reference>
<accession>A0ABD2PML5</accession>
<dbReference type="AlphaFoldDB" id="A0ABD2PML5"/>
<comment type="caution">
    <text evidence="1">The sequence shown here is derived from an EMBL/GenBank/DDBJ whole genome shotgun (WGS) entry which is preliminary data.</text>
</comment>
<keyword evidence="2" id="KW-1185">Reference proteome</keyword>
<dbReference type="Proteomes" id="UP001626550">
    <property type="component" value="Unassembled WGS sequence"/>
</dbReference>
<evidence type="ECO:0000313" key="2">
    <source>
        <dbReference type="Proteomes" id="UP001626550"/>
    </source>
</evidence>
<sequence length="85" mass="9453">MEIPQAIAKMPFRRFNGKDEDWEVWSEQLEIVAEALDIKKIAGTAYFLLEGDALKVASGFNKVGGLDKDEGGDEGTLWFVVYQGV</sequence>
<dbReference type="EMBL" id="JBJKFK010008895">
    <property type="protein sequence ID" value="KAL3306951.1"/>
    <property type="molecule type" value="Genomic_DNA"/>
</dbReference>
<name>A0ABD2PML5_9PLAT</name>
<organism evidence="1 2">
    <name type="scientific">Cichlidogyrus casuarinus</name>
    <dbReference type="NCBI Taxonomy" id="1844966"/>
    <lineage>
        <taxon>Eukaryota</taxon>
        <taxon>Metazoa</taxon>
        <taxon>Spiralia</taxon>
        <taxon>Lophotrochozoa</taxon>
        <taxon>Platyhelminthes</taxon>
        <taxon>Monogenea</taxon>
        <taxon>Monopisthocotylea</taxon>
        <taxon>Dactylogyridea</taxon>
        <taxon>Ancyrocephalidae</taxon>
        <taxon>Cichlidogyrus</taxon>
    </lineage>
</organism>
<protein>
    <submittedName>
        <fullName evidence="1">Uncharacterized protein</fullName>
    </submittedName>
</protein>